<name>A0A4Y2MN06_ARAVE</name>
<dbReference type="AlphaFoldDB" id="A0A4Y2MN06"/>
<comment type="caution">
    <text evidence="1">The sequence shown here is derived from an EMBL/GenBank/DDBJ whole genome shotgun (WGS) entry which is preliminary data.</text>
</comment>
<evidence type="ECO:0000313" key="1">
    <source>
        <dbReference type="EMBL" id="GBN27932.1"/>
    </source>
</evidence>
<protein>
    <submittedName>
        <fullName evidence="1">Uncharacterized protein</fullName>
    </submittedName>
</protein>
<evidence type="ECO:0000313" key="2">
    <source>
        <dbReference type="Proteomes" id="UP000499080"/>
    </source>
</evidence>
<dbReference type="Proteomes" id="UP000499080">
    <property type="component" value="Unassembled WGS sequence"/>
</dbReference>
<accession>A0A4Y2MN06</accession>
<keyword evidence="2" id="KW-1185">Reference proteome</keyword>
<reference evidence="1 2" key="1">
    <citation type="journal article" date="2019" name="Sci. Rep.">
        <title>Orb-weaving spider Araneus ventricosus genome elucidates the spidroin gene catalogue.</title>
        <authorList>
            <person name="Kono N."/>
            <person name="Nakamura H."/>
            <person name="Ohtoshi R."/>
            <person name="Moran D.A.P."/>
            <person name="Shinohara A."/>
            <person name="Yoshida Y."/>
            <person name="Fujiwara M."/>
            <person name="Mori M."/>
            <person name="Tomita M."/>
            <person name="Arakawa K."/>
        </authorList>
    </citation>
    <scope>NUCLEOTIDE SEQUENCE [LARGE SCALE GENOMIC DNA]</scope>
</reference>
<sequence length="107" mass="12498">MASTFCCILRFSQANLFTSNTRRVFCGIRFRAWNPPTQGRGLTTRPPPTCSPREACEKVTDITKLQNSTEDEDEKLPSIIEFLRNKYISWKFTEHLCRELNEVDKEH</sequence>
<gene>
    <name evidence="1" type="ORF">AVEN_109738_1</name>
</gene>
<proteinExistence type="predicted"/>
<dbReference type="EMBL" id="BGPR01123808">
    <property type="protein sequence ID" value="GBN27932.1"/>
    <property type="molecule type" value="Genomic_DNA"/>
</dbReference>
<organism evidence="1 2">
    <name type="scientific">Araneus ventricosus</name>
    <name type="common">Orbweaver spider</name>
    <name type="synonym">Epeira ventricosa</name>
    <dbReference type="NCBI Taxonomy" id="182803"/>
    <lineage>
        <taxon>Eukaryota</taxon>
        <taxon>Metazoa</taxon>
        <taxon>Ecdysozoa</taxon>
        <taxon>Arthropoda</taxon>
        <taxon>Chelicerata</taxon>
        <taxon>Arachnida</taxon>
        <taxon>Araneae</taxon>
        <taxon>Araneomorphae</taxon>
        <taxon>Entelegynae</taxon>
        <taxon>Araneoidea</taxon>
        <taxon>Araneidae</taxon>
        <taxon>Araneus</taxon>
    </lineage>
</organism>